<evidence type="ECO:0000256" key="4">
    <source>
        <dbReference type="ARBA" id="ARBA00022729"/>
    </source>
</evidence>
<keyword evidence="7" id="KW-1185">Reference proteome</keyword>
<feature type="signal peptide" evidence="5">
    <location>
        <begin position="1"/>
        <end position="22"/>
    </location>
</feature>
<evidence type="ECO:0000313" key="6">
    <source>
        <dbReference type="EMBL" id="SFO28857.1"/>
    </source>
</evidence>
<dbReference type="STRING" id="1527.SAMN04489757_11674"/>
<dbReference type="InterPro" id="IPR006059">
    <property type="entry name" value="SBP"/>
</dbReference>
<sequence length="434" mass="47690">MKKNLKYLVTLGLVAIMGATLLTGCGKKQDNKDGNTAGGKTKITFGIWDENQRPTMENLATAYEAKNNNVDVEIQLTPYKGGEYWTKLEASATGGTAPDVFWLNTLHAESYKDGGILLDLTDYITKSDLNLEENYPAALISMYKFDDKIYAIPKDFDTNALWYNKEIFDKAGVDYPTDDWTWDDFVATAQKLKDAGLDAGVYPLAAPLDFQTDYYPTVYANGGWILNADKTETGYEDPKTQEGIQVWIDLIKAGLSPDLATMTDTSADAMFEAGKLGMLLAGSYMTPQYMSNDGINKIINLVEFPEFNGVEPNIINGLGYAVYSGSKNKDAAVDFVLWLGSAEAMKIQGEGGAVISARNDAWQYFAATNPDLNLAAYTNHSDVAYPLPVCKSSAELYDLEANYLKWAYSGEKTLGEASKELKVEADAVLSKMNK</sequence>
<accession>A0A1I5FYP8</accession>
<proteinExistence type="inferred from homology"/>
<evidence type="ECO:0000256" key="3">
    <source>
        <dbReference type="ARBA" id="ARBA00022448"/>
    </source>
</evidence>
<evidence type="ECO:0000256" key="5">
    <source>
        <dbReference type="SAM" id="SignalP"/>
    </source>
</evidence>
<gene>
    <name evidence="6" type="ORF">SAMN04489757_11674</name>
</gene>
<dbReference type="RefSeq" id="WP_091686805.1">
    <property type="nucleotide sequence ID" value="NZ_BAABFM010000020.1"/>
</dbReference>
<dbReference type="EMBL" id="FOWD01000016">
    <property type="protein sequence ID" value="SFO28857.1"/>
    <property type="molecule type" value="Genomic_DNA"/>
</dbReference>
<keyword evidence="4 5" id="KW-0732">Signal</keyword>
<comment type="similarity">
    <text evidence="2">Belongs to the bacterial solute-binding protein 1 family.</text>
</comment>
<dbReference type="GO" id="GO:0030313">
    <property type="term" value="C:cell envelope"/>
    <property type="evidence" value="ECO:0007669"/>
    <property type="project" value="UniProtKB-SubCell"/>
</dbReference>
<organism evidence="6 7">
    <name type="scientific">Anaerocolumna aminovalerica</name>
    <dbReference type="NCBI Taxonomy" id="1527"/>
    <lineage>
        <taxon>Bacteria</taxon>
        <taxon>Bacillati</taxon>
        <taxon>Bacillota</taxon>
        <taxon>Clostridia</taxon>
        <taxon>Lachnospirales</taxon>
        <taxon>Lachnospiraceae</taxon>
        <taxon>Anaerocolumna</taxon>
    </lineage>
</organism>
<comment type="subcellular location">
    <subcellularLocation>
        <location evidence="1">Cell envelope</location>
    </subcellularLocation>
</comment>
<dbReference type="OrthoDB" id="362670at2"/>
<dbReference type="PANTHER" id="PTHR43649">
    <property type="entry name" value="ARABINOSE-BINDING PROTEIN-RELATED"/>
    <property type="match status" value="1"/>
</dbReference>
<dbReference type="Gene3D" id="3.40.190.10">
    <property type="entry name" value="Periplasmic binding protein-like II"/>
    <property type="match status" value="1"/>
</dbReference>
<protein>
    <submittedName>
        <fullName evidence="6">Carbohydrate ABC transporter substrate-binding protein, CUT1 family</fullName>
    </submittedName>
</protein>
<dbReference type="SUPFAM" id="SSF53850">
    <property type="entry name" value="Periplasmic binding protein-like II"/>
    <property type="match status" value="1"/>
</dbReference>
<dbReference type="Proteomes" id="UP000198806">
    <property type="component" value="Unassembled WGS sequence"/>
</dbReference>
<dbReference type="CDD" id="cd13585">
    <property type="entry name" value="PBP2_TMBP_like"/>
    <property type="match status" value="1"/>
</dbReference>
<feature type="chain" id="PRO_5039696507" evidence="5">
    <location>
        <begin position="23"/>
        <end position="434"/>
    </location>
</feature>
<name>A0A1I5FYP8_9FIRM</name>
<dbReference type="Pfam" id="PF01547">
    <property type="entry name" value="SBP_bac_1"/>
    <property type="match status" value="1"/>
</dbReference>
<dbReference type="AlphaFoldDB" id="A0A1I5FYP8"/>
<reference evidence="6 7" key="1">
    <citation type="submission" date="2016-10" db="EMBL/GenBank/DDBJ databases">
        <authorList>
            <person name="de Groot N.N."/>
        </authorList>
    </citation>
    <scope>NUCLEOTIDE SEQUENCE [LARGE SCALE GENOMIC DNA]</scope>
    <source>
        <strain evidence="6 7">DSM 1283</strain>
    </source>
</reference>
<evidence type="ECO:0000313" key="7">
    <source>
        <dbReference type="Proteomes" id="UP000198806"/>
    </source>
</evidence>
<keyword evidence="3" id="KW-0813">Transport</keyword>
<dbReference type="InterPro" id="IPR050490">
    <property type="entry name" value="Bact_solute-bd_prot1"/>
</dbReference>
<evidence type="ECO:0000256" key="1">
    <source>
        <dbReference type="ARBA" id="ARBA00004196"/>
    </source>
</evidence>
<dbReference type="PROSITE" id="PS51257">
    <property type="entry name" value="PROKAR_LIPOPROTEIN"/>
    <property type="match status" value="1"/>
</dbReference>
<dbReference type="PANTHER" id="PTHR43649:SF31">
    <property type="entry name" value="SN-GLYCEROL-3-PHOSPHATE-BINDING PERIPLASMIC PROTEIN UGPB"/>
    <property type="match status" value="1"/>
</dbReference>
<evidence type="ECO:0000256" key="2">
    <source>
        <dbReference type="ARBA" id="ARBA00008520"/>
    </source>
</evidence>